<keyword evidence="2" id="KW-1185">Reference proteome</keyword>
<dbReference type="HOGENOM" id="CLU_888185_0_0_6"/>
<dbReference type="eggNOG" id="ENOG502Z8DX">
    <property type="taxonomic scope" value="Bacteria"/>
</dbReference>
<dbReference type="EMBL" id="CP003837">
    <property type="protein sequence ID" value="AGH44360.1"/>
    <property type="molecule type" value="Genomic_DNA"/>
</dbReference>
<reference evidence="1 2" key="1">
    <citation type="journal article" date="2013" name="Genome Announc.">
        <title>Complete Genome Sequence of Glaciecola psychrophila Strain 170T.</title>
        <authorList>
            <person name="Yin J."/>
            <person name="Chen J."/>
            <person name="Liu G."/>
            <person name="Yu Y."/>
            <person name="Song L."/>
            <person name="Wang X."/>
            <person name="Qu X."/>
        </authorList>
    </citation>
    <scope>NUCLEOTIDE SEQUENCE [LARGE SCALE GENOMIC DNA]</scope>
    <source>
        <strain evidence="1 2">170</strain>
    </source>
</reference>
<accession>K6YYU6</accession>
<dbReference type="OrthoDB" id="5597599at2"/>
<dbReference type="Pfam" id="PF12224">
    <property type="entry name" value="Amidoligase_2"/>
    <property type="match status" value="1"/>
</dbReference>
<dbReference type="Proteomes" id="UP000011864">
    <property type="component" value="Chromosome"/>
</dbReference>
<evidence type="ECO:0000313" key="2">
    <source>
        <dbReference type="Proteomes" id="UP000011864"/>
    </source>
</evidence>
<evidence type="ECO:0008006" key="3">
    <source>
        <dbReference type="Google" id="ProtNLM"/>
    </source>
</evidence>
<dbReference type="KEGG" id="gps:C427_2251"/>
<evidence type="ECO:0000313" key="1">
    <source>
        <dbReference type="EMBL" id="AGH44360.1"/>
    </source>
</evidence>
<dbReference type="InterPro" id="IPR022025">
    <property type="entry name" value="Amidoligase_2"/>
</dbReference>
<protein>
    <recommendedName>
        <fullName evidence="3">Amidoligase enzyme</fullName>
    </recommendedName>
</protein>
<organism evidence="1 2">
    <name type="scientific">Paraglaciecola psychrophila 170</name>
    <dbReference type="NCBI Taxonomy" id="1129794"/>
    <lineage>
        <taxon>Bacteria</taxon>
        <taxon>Pseudomonadati</taxon>
        <taxon>Pseudomonadota</taxon>
        <taxon>Gammaproteobacteria</taxon>
        <taxon>Alteromonadales</taxon>
        <taxon>Alteromonadaceae</taxon>
        <taxon>Paraglaciecola</taxon>
    </lineage>
</organism>
<sequence length="328" mass="37346">MDQKVTFKKPSVTIKGDGNSRRVGFELEFSGLTLDETVDTVQSSLGGNLGVNNAAEQLIHVASMGDFNVEIDWDFLKRTAKASNHSEKDDEWIKQLSKVASALVPVEVVCPPIPITSLNLLEPMVSRLRRAGAVGTEESLIAAYGVHINTEIPNLDAETLFAYLRSFSLLQWWLVEAHHVNTSRKISPYIDLYPESYVKLLASQTSPTMDKIFDDYLEYNASRNRALDLLPLLAEIDKQRVFNKVDDPKIKSRPAFHYRLPNCNIEHRDWSLAQSWNIWWVVEQLAQRPDDLEELSSAFLDAGQPLIGVIRNKWVKYLDQWLKDHELV</sequence>
<proteinExistence type="predicted"/>
<dbReference type="AlphaFoldDB" id="K6YYU6"/>
<dbReference type="RefSeq" id="WP_007638330.1">
    <property type="nucleotide sequence ID" value="NC_020514.1"/>
</dbReference>
<dbReference type="PATRIC" id="fig|1129794.4.peg.2228"/>
<name>K6YYU6_9ALTE</name>
<gene>
    <name evidence="1" type="ORF">C427_2251</name>
</gene>
<dbReference type="STRING" id="1129794.C427_2251"/>